<keyword evidence="4" id="KW-1185">Reference proteome</keyword>
<dbReference type="EMBL" id="CAKLDI010000001">
    <property type="protein sequence ID" value="CAH0533928.1"/>
    <property type="molecule type" value="Genomic_DNA"/>
</dbReference>
<feature type="transmembrane region" description="Helical" evidence="1">
    <location>
        <begin position="79"/>
        <end position="112"/>
    </location>
</feature>
<protein>
    <recommendedName>
        <fullName evidence="2">Prepilin type IV endopeptidase peptidase domain-containing protein</fullName>
    </recommendedName>
</protein>
<name>A0ABM8ZVA7_9VIBR</name>
<sequence length="164" mass="17773">MSLLSMAILLIIALYDLQSNRIPNLWVLALCMSGAVHWFAMDASLQQWGLALAGGVAMFLSALFLYSVKAMAPGDVKLLGALGFVFGWGNLIALCLYIALGGGLVALCFLLFHHSEHPITAARQYLRYRFLSLGQHKSLVIAPSLSMPFAPCVLIGVVLFNYLG</sequence>
<gene>
    <name evidence="3" type="ORF">VST7929_01805</name>
</gene>
<dbReference type="Gene3D" id="1.20.120.1220">
    <property type="match status" value="1"/>
</dbReference>
<comment type="caution">
    <text evidence="3">The sequence shown here is derived from an EMBL/GenBank/DDBJ whole genome shotgun (WGS) entry which is preliminary data.</text>
</comment>
<reference evidence="3" key="1">
    <citation type="submission" date="2021-11" db="EMBL/GenBank/DDBJ databases">
        <authorList>
            <person name="Rodrigo-Torres L."/>
            <person name="Arahal R. D."/>
            <person name="Lucena T."/>
        </authorList>
    </citation>
    <scope>NUCLEOTIDE SEQUENCE</scope>
    <source>
        <strain evidence="3">CECT 7929</strain>
    </source>
</reference>
<keyword evidence="1" id="KW-0472">Membrane</keyword>
<dbReference type="RefSeq" id="WP_237466342.1">
    <property type="nucleotide sequence ID" value="NZ_CAKLDI010000001.1"/>
</dbReference>
<evidence type="ECO:0000256" key="1">
    <source>
        <dbReference type="SAM" id="Phobius"/>
    </source>
</evidence>
<evidence type="ECO:0000313" key="3">
    <source>
        <dbReference type="EMBL" id="CAH0533928.1"/>
    </source>
</evidence>
<keyword evidence="1" id="KW-1133">Transmembrane helix</keyword>
<keyword evidence="1" id="KW-0812">Transmembrane</keyword>
<dbReference type="Pfam" id="PF01478">
    <property type="entry name" value="Peptidase_A24"/>
    <property type="match status" value="1"/>
</dbReference>
<organism evidence="3 4">
    <name type="scientific">Vibrio stylophorae</name>
    <dbReference type="NCBI Taxonomy" id="659351"/>
    <lineage>
        <taxon>Bacteria</taxon>
        <taxon>Pseudomonadati</taxon>
        <taxon>Pseudomonadota</taxon>
        <taxon>Gammaproteobacteria</taxon>
        <taxon>Vibrionales</taxon>
        <taxon>Vibrionaceae</taxon>
        <taxon>Vibrio</taxon>
    </lineage>
</organism>
<dbReference type="InterPro" id="IPR000045">
    <property type="entry name" value="Prepilin_IV_endopep_pep"/>
</dbReference>
<dbReference type="Proteomes" id="UP000838672">
    <property type="component" value="Unassembled WGS sequence"/>
</dbReference>
<accession>A0ABM8ZVA7</accession>
<evidence type="ECO:0000259" key="2">
    <source>
        <dbReference type="Pfam" id="PF01478"/>
    </source>
</evidence>
<feature type="domain" description="Prepilin type IV endopeptidase peptidase" evidence="2">
    <location>
        <begin position="4"/>
        <end position="106"/>
    </location>
</feature>
<evidence type="ECO:0000313" key="4">
    <source>
        <dbReference type="Proteomes" id="UP000838672"/>
    </source>
</evidence>
<feature type="transmembrane region" description="Helical" evidence="1">
    <location>
        <begin position="48"/>
        <end position="67"/>
    </location>
</feature>
<feature type="transmembrane region" description="Helical" evidence="1">
    <location>
        <begin position="140"/>
        <end position="163"/>
    </location>
</feature>
<proteinExistence type="predicted"/>